<gene>
    <name evidence="1" type="ORF">GX51_04176</name>
</gene>
<name>A0A2B7X2N1_9EURO</name>
<comment type="caution">
    <text evidence="1">The sequence shown here is derived from an EMBL/GenBank/DDBJ whole genome shotgun (WGS) entry which is preliminary data.</text>
</comment>
<sequence>MNEVIGVVLRRMRALDRLIDTQYGPHDQIPGMERSTQYTYEALFGTVYKGPGRIFDDIWLRVRFTQVLTRLEMLEQIILSDDPLNIYCDDSFLLDTFPDYVNVDELSPGTYWDNRGPLYGGQVARTFPSFQRCAQNEVAGNVAFGVYLPLTGQGVGNMILCPQNFRRPIPGQRAFRSRSMAELRRTKFYRDKKEDLFPLEKITYLNPVFIFLALLGRLPMSGNIPMKPTRPPPIDGRPLASWQAAAVLALTDPEAVIDNPESYAYLIFALYLDREDWSTGSALPMLPTTNGGTHFFYQMKPELEALVRNGKGPDEPPPLDLNVDPL</sequence>
<dbReference type="EMBL" id="PDNC01000050">
    <property type="protein sequence ID" value="PGH03306.1"/>
    <property type="molecule type" value="Genomic_DNA"/>
</dbReference>
<keyword evidence="2" id="KW-1185">Reference proteome</keyword>
<dbReference type="AlphaFoldDB" id="A0A2B7X2N1"/>
<evidence type="ECO:0000313" key="1">
    <source>
        <dbReference type="EMBL" id="PGH03306.1"/>
    </source>
</evidence>
<proteinExistence type="predicted"/>
<organism evidence="1 2">
    <name type="scientific">Blastomyces parvus</name>
    <dbReference type="NCBI Taxonomy" id="2060905"/>
    <lineage>
        <taxon>Eukaryota</taxon>
        <taxon>Fungi</taxon>
        <taxon>Dikarya</taxon>
        <taxon>Ascomycota</taxon>
        <taxon>Pezizomycotina</taxon>
        <taxon>Eurotiomycetes</taxon>
        <taxon>Eurotiomycetidae</taxon>
        <taxon>Onygenales</taxon>
        <taxon>Ajellomycetaceae</taxon>
        <taxon>Blastomyces</taxon>
    </lineage>
</organism>
<protein>
    <submittedName>
        <fullName evidence="1">Uncharacterized protein</fullName>
    </submittedName>
</protein>
<accession>A0A2B7X2N1</accession>
<reference evidence="1 2" key="1">
    <citation type="submission" date="2017-10" db="EMBL/GenBank/DDBJ databases">
        <title>Comparative genomics in systemic dimorphic fungi from Ajellomycetaceae.</title>
        <authorList>
            <person name="Munoz J.F."/>
            <person name="Mcewen J.G."/>
            <person name="Clay O.K."/>
            <person name="Cuomo C.A."/>
        </authorList>
    </citation>
    <scope>NUCLEOTIDE SEQUENCE [LARGE SCALE GENOMIC DNA]</scope>
    <source>
        <strain evidence="1 2">UAMH130</strain>
    </source>
</reference>
<dbReference type="Proteomes" id="UP000224080">
    <property type="component" value="Unassembled WGS sequence"/>
</dbReference>
<evidence type="ECO:0000313" key="2">
    <source>
        <dbReference type="Proteomes" id="UP000224080"/>
    </source>
</evidence>
<dbReference type="OrthoDB" id="4188597at2759"/>